<dbReference type="eggNOG" id="COG1505">
    <property type="taxonomic scope" value="Bacteria"/>
</dbReference>
<protein>
    <submittedName>
        <fullName evidence="3">Mll8748 protein</fullName>
    </submittedName>
</protein>
<dbReference type="SUPFAM" id="SSF50993">
    <property type="entry name" value="Peptidase/esterase 'gauge' domain"/>
    <property type="match status" value="1"/>
</dbReference>
<reference evidence="3 4" key="1">
    <citation type="journal article" date="2000" name="DNA Res.">
        <title>Complete genome structure of the nitrogen-fixing symbiotic bacterium Mesorhizobium loti.</title>
        <authorList>
            <person name="Kaneko T."/>
            <person name="Nakamura Y."/>
            <person name="Sato S."/>
            <person name="Asamizu E."/>
            <person name="Kato T."/>
            <person name="Sasamoto S."/>
            <person name="Watanabe A."/>
            <person name="Idesawa K."/>
            <person name="Ishikawa A."/>
            <person name="Kawashima K."/>
            <person name="Kimura T."/>
            <person name="Kishida Y."/>
            <person name="Kiyokawa C."/>
            <person name="Kohara M."/>
            <person name="Matsumoto M."/>
            <person name="Matsuno A."/>
            <person name="Mochizuki Y."/>
            <person name="Nakayama S."/>
            <person name="Nakazaki N."/>
            <person name="Shimpo S."/>
            <person name="Sugimoto M."/>
            <person name="Takeuchi C."/>
            <person name="Yamada M."/>
            <person name="Tabata S."/>
        </authorList>
    </citation>
    <scope>NUCLEOTIDE SEQUENCE [LARGE SCALE GENOMIC DNA]</scope>
    <source>
        <strain evidence="4">LMG 29417 / CECT 9101 / MAFF 303099</strain>
    </source>
</reference>
<dbReference type="AlphaFoldDB" id="Q98AX3"/>
<evidence type="ECO:0000313" key="3">
    <source>
        <dbReference type="EMBL" id="BAB52199.1"/>
    </source>
</evidence>
<organism evidence="3 4">
    <name type="scientific">Mesorhizobium japonicum (strain LMG 29417 / CECT 9101 / MAFF 303099)</name>
    <name type="common">Mesorhizobium loti (strain MAFF 303099)</name>
    <dbReference type="NCBI Taxonomy" id="266835"/>
    <lineage>
        <taxon>Bacteria</taxon>
        <taxon>Pseudomonadati</taxon>
        <taxon>Pseudomonadota</taxon>
        <taxon>Alphaproteobacteria</taxon>
        <taxon>Hyphomicrobiales</taxon>
        <taxon>Phyllobacteriaceae</taxon>
        <taxon>Mesorhizobium</taxon>
    </lineage>
</organism>
<feature type="compositionally biased region" description="Polar residues" evidence="1">
    <location>
        <begin position="102"/>
        <end position="118"/>
    </location>
</feature>
<feature type="region of interest" description="Disordered" evidence="1">
    <location>
        <begin position="76"/>
        <end position="123"/>
    </location>
</feature>
<dbReference type="Proteomes" id="UP000000552">
    <property type="component" value="Chromosome"/>
</dbReference>
<dbReference type="EMBL" id="BA000012">
    <property type="protein sequence ID" value="BAB52199.1"/>
    <property type="molecule type" value="Genomic_DNA"/>
</dbReference>
<dbReference type="Pfam" id="PF02897">
    <property type="entry name" value="Peptidase_S9_N"/>
    <property type="match status" value="1"/>
</dbReference>
<feature type="domain" description="Peptidase S9A N-terminal" evidence="2">
    <location>
        <begin position="5"/>
        <end position="91"/>
    </location>
</feature>
<accession>Q98AX3</accession>
<evidence type="ECO:0000313" key="4">
    <source>
        <dbReference type="Proteomes" id="UP000000552"/>
    </source>
</evidence>
<proteinExistence type="predicted"/>
<dbReference type="InterPro" id="IPR023302">
    <property type="entry name" value="Pept_S9A_N"/>
</dbReference>
<evidence type="ECO:0000259" key="2">
    <source>
        <dbReference type="Pfam" id="PF02897"/>
    </source>
</evidence>
<sequence length="153" mass="16653">MTTIAKAIRSNPNEAPNDATDPRAYLNEVDDDEAMTWVRAHNLSTVNKLSKDPRYRQYQADILKILQATDRIASPGLAQGDMIDNSGRTGRTCKPCGGVRTGNPTGQASRNGAPSSMSMHCPRPRATCRDTPAVTPSNTPTCLKNSWTIVRKP</sequence>
<gene>
    <name evidence="3" type="ordered locus">mll8748</name>
</gene>
<dbReference type="GO" id="GO:0004252">
    <property type="term" value="F:serine-type endopeptidase activity"/>
    <property type="evidence" value="ECO:0007669"/>
    <property type="project" value="InterPro"/>
</dbReference>
<name>Q98AX3_RHILO</name>
<dbReference type="HOGENOM" id="CLU_1711793_0_0_5"/>
<evidence type="ECO:0000256" key="1">
    <source>
        <dbReference type="SAM" id="MobiDB-lite"/>
    </source>
</evidence>
<feature type="region of interest" description="Disordered" evidence="1">
    <location>
        <begin position="1"/>
        <end position="23"/>
    </location>
</feature>
<dbReference type="KEGG" id="mlo:mll8748"/>